<sequence length="701" mass="79230">MSEERVVRSASALEEDTDGTGEEQSAGCFQAPGLCCCIPTRRMSLPGRRPKERKEKNGKKNTNVPSLDDIMFQERQQNRDRDNWSMTSVGDLGSLQMENIKPALTQLHDKNSQEPHIPVLLGDIFLEEKQGYDDRTNANVQTKDCEQKEVLEDLKISPLETENANSVDGLSEVKDYPIMSAKENRHSEKPDLNALFEEVPYKKHNEGGDHMSLILQPIPCKKEMNQGHQDMLPEELQQSKELEFDSTLTTHEKILQEEQSTSTDSEGITTLQEMLNQSSVLYSEEENLLGRQELAMGITYSREKQIRQLNSLSEGDAYKEDQICQGILKNEAQKPTELKYPDILSTMCESHEEEKAGVQQHLYTVTEASFNDLKQNCINLLDWKDPSPVIPQDINFPCQSTSCEKEQKDVQATIKVEDHQSMPYHFYQQTTVPESTILSLDATNTTNIQMLDNINSLPEDAVVHITEQKHPETQEQILLEQINTYHHSKGKEQHGGLEYTHSGSKDTEEEDNQQSLVSEDFSKPLGSISFEKEQRKLDCGDSGPEGIYDKEEQDCQDHLCTEVQQPLIISKLTSLPLNSSEEPCEKKNSTIVGNLDIHSLDGNPEEQDGRCISASASSKEKEATLEPEEKWLTMPLLSEVEKEEPPPESRHIVKGASVPHEVQQQKEELNIDISCETQQRKENNLSNTTFSGDAVQDEGLM</sequence>
<gene>
    <name evidence="3" type="primary">LOC112540126</name>
</gene>
<feature type="compositionally biased region" description="Basic and acidic residues" evidence="1">
    <location>
        <begin position="639"/>
        <end position="651"/>
    </location>
</feature>
<proteinExistence type="predicted"/>
<name>A0A9F5MUF9_PYTBI</name>
<evidence type="ECO:0000313" key="2">
    <source>
        <dbReference type="Proteomes" id="UP000695026"/>
    </source>
</evidence>
<feature type="compositionally biased region" description="Basic residues" evidence="1">
    <location>
        <begin position="48"/>
        <end position="59"/>
    </location>
</feature>
<dbReference type="KEGG" id="pbi:112540126"/>
<feature type="region of interest" description="Disordered" evidence="1">
    <location>
        <begin position="40"/>
        <end position="66"/>
    </location>
</feature>
<feature type="region of interest" description="Disordered" evidence="1">
    <location>
        <begin position="1"/>
        <end position="28"/>
    </location>
</feature>
<dbReference type="AlphaFoldDB" id="A0A9F5MUF9"/>
<protein>
    <submittedName>
        <fullName evidence="3">Uncharacterized protein LOC112540126</fullName>
    </submittedName>
</protein>
<reference evidence="3" key="1">
    <citation type="submission" date="2025-08" db="UniProtKB">
        <authorList>
            <consortium name="RefSeq"/>
        </authorList>
    </citation>
    <scope>IDENTIFICATION</scope>
    <source>
        <tissue evidence="3">Liver</tissue>
    </source>
</reference>
<organism evidence="2 3">
    <name type="scientific">Python bivittatus</name>
    <name type="common">Burmese python</name>
    <name type="synonym">Python molurus bivittatus</name>
    <dbReference type="NCBI Taxonomy" id="176946"/>
    <lineage>
        <taxon>Eukaryota</taxon>
        <taxon>Metazoa</taxon>
        <taxon>Chordata</taxon>
        <taxon>Craniata</taxon>
        <taxon>Vertebrata</taxon>
        <taxon>Euteleostomi</taxon>
        <taxon>Lepidosauria</taxon>
        <taxon>Squamata</taxon>
        <taxon>Bifurcata</taxon>
        <taxon>Unidentata</taxon>
        <taxon>Episquamata</taxon>
        <taxon>Toxicofera</taxon>
        <taxon>Serpentes</taxon>
        <taxon>Henophidia</taxon>
        <taxon>Pythonidae</taxon>
        <taxon>Python</taxon>
    </lineage>
</organism>
<dbReference type="GeneID" id="112540126"/>
<dbReference type="OMA" id="CIPTRRM"/>
<feature type="region of interest" description="Disordered" evidence="1">
    <location>
        <begin position="488"/>
        <end position="521"/>
    </location>
</feature>
<evidence type="ECO:0000256" key="1">
    <source>
        <dbReference type="SAM" id="MobiDB-lite"/>
    </source>
</evidence>
<dbReference type="RefSeq" id="XP_025019402.1">
    <property type="nucleotide sequence ID" value="XM_025163634.1"/>
</dbReference>
<accession>A0A9F5MUF9</accession>
<keyword evidence="2" id="KW-1185">Reference proteome</keyword>
<dbReference type="OrthoDB" id="9023977at2759"/>
<dbReference type="Proteomes" id="UP000695026">
    <property type="component" value="Unplaced"/>
</dbReference>
<feature type="region of interest" description="Disordered" evidence="1">
    <location>
        <begin position="639"/>
        <end position="701"/>
    </location>
</feature>
<evidence type="ECO:0000313" key="3">
    <source>
        <dbReference type="RefSeq" id="XP_025019402.1"/>
    </source>
</evidence>